<feature type="domain" description="Nudix hydrolase" evidence="1">
    <location>
        <begin position="47"/>
        <end position="192"/>
    </location>
</feature>
<organism evidence="2 3">
    <name type="scientific">Alistipes ihumii AP11</name>
    <dbReference type="NCBI Taxonomy" id="1211813"/>
    <lineage>
        <taxon>Bacteria</taxon>
        <taxon>Pseudomonadati</taxon>
        <taxon>Bacteroidota</taxon>
        <taxon>Bacteroidia</taxon>
        <taxon>Bacteroidales</taxon>
        <taxon>Rikenellaceae</taxon>
        <taxon>Alistipes</taxon>
    </lineage>
</organism>
<reference evidence="2" key="1">
    <citation type="journal article" date="2022" name="Cell">
        <title>Design, construction, and in vivo augmentation of a complex gut microbiome.</title>
        <authorList>
            <person name="Cheng A.G."/>
            <person name="Ho P.Y."/>
            <person name="Aranda-Diaz A."/>
            <person name="Jain S."/>
            <person name="Yu F.B."/>
            <person name="Meng X."/>
            <person name="Wang M."/>
            <person name="Iakiviak M."/>
            <person name="Nagashima K."/>
            <person name="Zhao A."/>
            <person name="Murugkar P."/>
            <person name="Patil A."/>
            <person name="Atabakhsh K."/>
            <person name="Weakley A."/>
            <person name="Yan J."/>
            <person name="Brumbaugh A.R."/>
            <person name="Higginbottom S."/>
            <person name="Dimas A."/>
            <person name="Shiver A.L."/>
            <person name="Deutschbauer A."/>
            <person name="Neff N."/>
            <person name="Sonnenburg J.L."/>
            <person name="Huang K.C."/>
            <person name="Fischbach M.A."/>
        </authorList>
    </citation>
    <scope>NUCLEOTIDE SEQUENCE</scope>
    <source>
        <strain evidence="2">AP11</strain>
    </source>
</reference>
<evidence type="ECO:0000313" key="3">
    <source>
        <dbReference type="Proteomes" id="UP001059295"/>
    </source>
</evidence>
<gene>
    <name evidence="2" type="ORF">NQ491_10065</name>
</gene>
<dbReference type="InterPro" id="IPR000086">
    <property type="entry name" value="NUDIX_hydrolase_dom"/>
</dbReference>
<accession>A0ABY5UYF6</accession>
<keyword evidence="3" id="KW-1185">Reference proteome</keyword>
<dbReference type="GO" id="GO:0016787">
    <property type="term" value="F:hydrolase activity"/>
    <property type="evidence" value="ECO:0007669"/>
    <property type="project" value="UniProtKB-KW"/>
</dbReference>
<name>A0ABY5UYF6_9BACT</name>
<evidence type="ECO:0000259" key="1">
    <source>
        <dbReference type="PROSITE" id="PS51462"/>
    </source>
</evidence>
<dbReference type="EMBL" id="CP102294">
    <property type="protein sequence ID" value="UWN56983.1"/>
    <property type="molecule type" value="Genomic_DNA"/>
</dbReference>
<dbReference type="SUPFAM" id="SSF55811">
    <property type="entry name" value="Nudix"/>
    <property type="match status" value="1"/>
</dbReference>
<keyword evidence="2" id="KW-0378">Hydrolase</keyword>
<protein>
    <submittedName>
        <fullName evidence="2">NUDIX hydrolase</fullName>
    </submittedName>
</protein>
<dbReference type="CDD" id="cd03674">
    <property type="entry name" value="NUDIX_Hydrolase"/>
    <property type="match status" value="1"/>
</dbReference>
<dbReference type="PANTHER" id="PTHR43736:SF1">
    <property type="entry name" value="DIHYDRONEOPTERIN TRIPHOSPHATE DIPHOSPHATASE"/>
    <property type="match status" value="1"/>
</dbReference>
<dbReference type="InterPro" id="IPR015797">
    <property type="entry name" value="NUDIX_hydrolase-like_dom_sf"/>
</dbReference>
<evidence type="ECO:0000313" key="2">
    <source>
        <dbReference type="EMBL" id="UWN56983.1"/>
    </source>
</evidence>
<sequence length="199" mass="22229">MNTKAEIQTMLAAYTARYPDERAAMEPFVRYVASFDAPALYDRKNFVGHLTAGALIVSRQTGCVLLLKHKQLGKWLQPGGHVEASDASVLDAAFREAREETGIGRDRLELLAPSGSLLPVPADADGHYIPPCPSKGEDEHWHFDMRFVFLFDGDPRVVIDRAESDGFRWVTLDELASMPDFRRVAPKIRAALSEREIAF</sequence>
<dbReference type="PANTHER" id="PTHR43736">
    <property type="entry name" value="ADP-RIBOSE PYROPHOSPHATASE"/>
    <property type="match status" value="1"/>
</dbReference>
<dbReference type="PROSITE" id="PS51462">
    <property type="entry name" value="NUDIX"/>
    <property type="match status" value="1"/>
</dbReference>
<dbReference type="GeneID" id="82892081"/>
<dbReference type="RefSeq" id="WP_019245685.1">
    <property type="nucleotide sequence ID" value="NZ_CAPH01000009.1"/>
</dbReference>
<proteinExistence type="predicted"/>
<dbReference type="Proteomes" id="UP001059295">
    <property type="component" value="Chromosome"/>
</dbReference>
<dbReference type="Pfam" id="PF00293">
    <property type="entry name" value="NUDIX"/>
    <property type="match status" value="1"/>
</dbReference>
<dbReference type="Gene3D" id="3.90.79.10">
    <property type="entry name" value="Nucleoside Triphosphate Pyrophosphohydrolase"/>
    <property type="match status" value="1"/>
</dbReference>